<feature type="transmembrane region" description="Helical" evidence="7">
    <location>
        <begin position="197"/>
        <end position="215"/>
    </location>
</feature>
<evidence type="ECO:0000256" key="6">
    <source>
        <dbReference type="ARBA" id="ARBA00023136"/>
    </source>
</evidence>
<proteinExistence type="predicted"/>
<protein>
    <submittedName>
        <fullName evidence="9">Cation:proton antiporter</fullName>
    </submittedName>
</protein>
<feature type="transmembrane region" description="Helical" evidence="7">
    <location>
        <begin position="29"/>
        <end position="52"/>
    </location>
</feature>
<keyword evidence="4 7" id="KW-1133">Transmembrane helix</keyword>
<dbReference type="Proteomes" id="UP001205560">
    <property type="component" value="Unassembled WGS sequence"/>
</dbReference>
<feature type="transmembrane region" description="Helical" evidence="7">
    <location>
        <begin position="6"/>
        <end position="22"/>
    </location>
</feature>
<feature type="transmembrane region" description="Helical" evidence="7">
    <location>
        <begin position="72"/>
        <end position="90"/>
    </location>
</feature>
<accession>A0ABT2A5U7</accession>
<dbReference type="InterPro" id="IPR006153">
    <property type="entry name" value="Cation/H_exchanger_TM"/>
</dbReference>
<sequence length="402" mass="44412">MSTTEIFLLAMLLIFVAPYLVWRLCRTDYFAPLVIVQIIMGIILGPGVVGAFFPEYHKFVFNPDVVKTLNGIAQWGVMLFVMLAGVELDLKKVWQYRRESAATAGLSLGVPLLAGCAAAFLLMQYQGWIGSKAAPWQFMLGTGMACAVTALPILVLLLEKLNILRQPMGQRILRYASLDDVAIWGVLALIMLDWERVGRQLGFLLLFVFLTVPFRRLMARLPRSDRWYVALGWLIACAFGADWAGLHFMVGAFLAGVVMDADWFGQEQLDALFKNVLMVLMPVFFLSTGLRTKWDLGGYQVFFAAGLLLFASVGGKLAAAHIAGKLLNWKSGEASIIGWLLQTKALIEIIFANILLDKQIITSETFTALLLMAVGSTMLTIPVVHPKLHRAQHSGLVNQASS</sequence>
<evidence type="ECO:0000259" key="8">
    <source>
        <dbReference type="Pfam" id="PF00999"/>
    </source>
</evidence>
<name>A0ABT2A5U7_9BURK</name>
<dbReference type="PANTHER" id="PTHR32468">
    <property type="entry name" value="CATION/H + ANTIPORTER"/>
    <property type="match status" value="1"/>
</dbReference>
<reference evidence="9 10" key="1">
    <citation type="submission" date="2022-08" db="EMBL/GenBank/DDBJ databases">
        <title>Reclassification of Massilia species as members of the genera Telluria, Duganella, Pseudoduganella, Mokoshia gen. nov. and Zemynaea gen. nov. using orthogonal and non-orthogonal genome-based approaches.</title>
        <authorList>
            <person name="Bowman J.P."/>
        </authorList>
    </citation>
    <scope>NUCLEOTIDE SEQUENCE [LARGE SCALE GENOMIC DNA]</scope>
    <source>
        <strain evidence="9 10">LMG 28164</strain>
    </source>
</reference>
<feature type="transmembrane region" description="Helical" evidence="7">
    <location>
        <begin position="336"/>
        <end position="356"/>
    </location>
</feature>
<feature type="domain" description="Cation/H+ exchanger transmembrane" evidence="8">
    <location>
        <begin position="12"/>
        <end position="381"/>
    </location>
</feature>
<evidence type="ECO:0000256" key="7">
    <source>
        <dbReference type="SAM" id="Phobius"/>
    </source>
</evidence>
<evidence type="ECO:0000256" key="5">
    <source>
        <dbReference type="ARBA" id="ARBA00023065"/>
    </source>
</evidence>
<feature type="transmembrane region" description="Helical" evidence="7">
    <location>
        <begin position="135"/>
        <end position="158"/>
    </location>
</feature>
<comment type="subcellular location">
    <subcellularLocation>
        <location evidence="1">Membrane</location>
        <topology evidence="1">Multi-pass membrane protein</topology>
    </subcellularLocation>
</comment>
<evidence type="ECO:0000313" key="9">
    <source>
        <dbReference type="EMBL" id="MCS0589509.1"/>
    </source>
</evidence>
<evidence type="ECO:0000256" key="1">
    <source>
        <dbReference type="ARBA" id="ARBA00004141"/>
    </source>
</evidence>
<evidence type="ECO:0000256" key="4">
    <source>
        <dbReference type="ARBA" id="ARBA00022989"/>
    </source>
</evidence>
<keyword evidence="2" id="KW-0813">Transport</keyword>
<dbReference type="RefSeq" id="WP_258845271.1">
    <property type="nucleotide sequence ID" value="NZ_JANUGX010000009.1"/>
</dbReference>
<keyword evidence="10" id="KW-1185">Reference proteome</keyword>
<evidence type="ECO:0000313" key="10">
    <source>
        <dbReference type="Proteomes" id="UP001205560"/>
    </source>
</evidence>
<comment type="caution">
    <text evidence="9">The sequence shown here is derived from an EMBL/GenBank/DDBJ whole genome shotgun (WGS) entry which is preliminary data.</text>
</comment>
<feature type="transmembrane region" description="Helical" evidence="7">
    <location>
        <begin position="271"/>
        <end position="290"/>
    </location>
</feature>
<dbReference type="InterPro" id="IPR038770">
    <property type="entry name" value="Na+/solute_symporter_sf"/>
</dbReference>
<feature type="transmembrane region" description="Helical" evidence="7">
    <location>
        <begin position="302"/>
        <end position="324"/>
    </location>
</feature>
<dbReference type="Gene3D" id="1.20.1530.20">
    <property type="match status" value="1"/>
</dbReference>
<feature type="transmembrane region" description="Helical" evidence="7">
    <location>
        <begin position="368"/>
        <end position="385"/>
    </location>
</feature>
<feature type="transmembrane region" description="Helical" evidence="7">
    <location>
        <begin position="172"/>
        <end position="191"/>
    </location>
</feature>
<dbReference type="InterPro" id="IPR050794">
    <property type="entry name" value="CPA2_transporter"/>
</dbReference>
<keyword evidence="5" id="KW-0406">Ion transport</keyword>
<feature type="transmembrane region" description="Helical" evidence="7">
    <location>
        <begin position="102"/>
        <end position="123"/>
    </location>
</feature>
<gene>
    <name evidence="9" type="ORF">NX782_09840</name>
</gene>
<keyword evidence="3 7" id="KW-0812">Transmembrane</keyword>
<dbReference type="PANTHER" id="PTHR32468:SF0">
    <property type="entry name" value="K(+)_H(+) ANTIPORTER 1"/>
    <property type="match status" value="1"/>
</dbReference>
<feature type="transmembrane region" description="Helical" evidence="7">
    <location>
        <begin position="227"/>
        <end position="259"/>
    </location>
</feature>
<keyword evidence="6 7" id="KW-0472">Membrane</keyword>
<dbReference type="EMBL" id="JANUGX010000009">
    <property type="protein sequence ID" value="MCS0589509.1"/>
    <property type="molecule type" value="Genomic_DNA"/>
</dbReference>
<evidence type="ECO:0000256" key="2">
    <source>
        <dbReference type="ARBA" id="ARBA00022448"/>
    </source>
</evidence>
<organism evidence="9 10">
    <name type="scientific">Massilia norwichensis</name>
    <dbReference type="NCBI Taxonomy" id="1442366"/>
    <lineage>
        <taxon>Bacteria</taxon>
        <taxon>Pseudomonadati</taxon>
        <taxon>Pseudomonadota</taxon>
        <taxon>Betaproteobacteria</taxon>
        <taxon>Burkholderiales</taxon>
        <taxon>Oxalobacteraceae</taxon>
        <taxon>Telluria group</taxon>
        <taxon>Massilia</taxon>
    </lineage>
</organism>
<dbReference type="Pfam" id="PF00999">
    <property type="entry name" value="Na_H_Exchanger"/>
    <property type="match status" value="1"/>
</dbReference>
<evidence type="ECO:0000256" key="3">
    <source>
        <dbReference type="ARBA" id="ARBA00022692"/>
    </source>
</evidence>